<evidence type="ECO:0000313" key="1">
    <source>
        <dbReference type="EMBL" id="MPL83033.1"/>
    </source>
</evidence>
<organism evidence="1">
    <name type="scientific">bioreactor metagenome</name>
    <dbReference type="NCBI Taxonomy" id="1076179"/>
    <lineage>
        <taxon>unclassified sequences</taxon>
        <taxon>metagenomes</taxon>
        <taxon>ecological metagenomes</taxon>
    </lineage>
</organism>
<reference evidence="1" key="1">
    <citation type="submission" date="2019-08" db="EMBL/GenBank/DDBJ databases">
        <authorList>
            <person name="Kucharzyk K."/>
            <person name="Murdoch R.W."/>
            <person name="Higgins S."/>
            <person name="Loffler F."/>
        </authorList>
    </citation>
    <scope>NUCLEOTIDE SEQUENCE</scope>
</reference>
<proteinExistence type="predicted"/>
<dbReference type="EMBL" id="VSSQ01000171">
    <property type="protein sequence ID" value="MPL83033.1"/>
    <property type="molecule type" value="Genomic_DNA"/>
</dbReference>
<dbReference type="AlphaFoldDB" id="A0A644UWJ1"/>
<accession>A0A644UWJ1</accession>
<gene>
    <name evidence="1" type="ORF">SDC9_28983</name>
</gene>
<sequence>MQIQAISLSDVFEIEKSKIPIVIILSVVQCTIIFEVDRPSHPQSVFSVIPAVFMRSGSFSLSLCWLARVPGPDVSFLIKSQKILFALRRASALVKADPRTNRL</sequence>
<name>A0A644UWJ1_9ZZZZ</name>
<protein>
    <submittedName>
        <fullName evidence="1">Uncharacterized protein</fullName>
    </submittedName>
</protein>
<comment type="caution">
    <text evidence="1">The sequence shown here is derived from an EMBL/GenBank/DDBJ whole genome shotgun (WGS) entry which is preliminary data.</text>
</comment>